<accession>M3V064</accession>
<dbReference type="EMBL" id="BAOP01000043">
    <property type="protein sequence ID" value="GAC81747.1"/>
    <property type="molecule type" value="Genomic_DNA"/>
</dbReference>
<gene>
    <name evidence="2" type="ORF">GM1_043_00200</name>
</gene>
<dbReference type="Proteomes" id="UP000035009">
    <property type="component" value="Unassembled WGS sequence"/>
</dbReference>
<keyword evidence="3" id="KW-1185">Reference proteome</keyword>
<dbReference type="AlphaFoldDB" id="M3V064"/>
<name>M3V064_GORML</name>
<evidence type="ECO:0000256" key="1">
    <source>
        <dbReference type="SAM" id="MobiDB-lite"/>
    </source>
</evidence>
<sequence>MSVPRPDAALVKRRSSIIGSTAAHDIPSDLMGIPMIDAATSGRDRGPTTADPSAPTPTKVEYTARWLTPEGAATASNDVVAKPSPRNSSDADSTINFMVRSWASARVNRCAHIDVRTIYSANSNTVRI</sequence>
<protein>
    <submittedName>
        <fullName evidence="2">Uncharacterized protein</fullName>
    </submittedName>
</protein>
<organism evidence="2 3">
    <name type="scientific">Gordonia malaquae NBRC 108250</name>
    <dbReference type="NCBI Taxonomy" id="1223542"/>
    <lineage>
        <taxon>Bacteria</taxon>
        <taxon>Bacillati</taxon>
        <taxon>Actinomycetota</taxon>
        <taxon>Actinomycetes</taxon>
        <taxon>Mycobacteriales</taxon>
        <taxon>Gordoniaceae</taxon>
        <taxon>Gordonia</taxon>
    </lineage>
</organism>
<feature type="region of interest" description="Disordered" evidence="1">
    <location>
        <begin position="37"/>
        <end position="58"/>
    </location>
</feature>
<reference evidence="2 3" key="1">
    <citation type="submission" date="2013-02" db="EMBL/GenBank/DDBJ databases">
        <title>Whole genome shotgun sequence of Gordonia malaquae NBRC 108250.</title>
        <authorList>
            <person name="Yoshida I."/>
            <person name="Hosoyama A."/>
            <person name="Tsuchikane K."/>
            <person name="Ando Y."/>
            <person name="Baba S."/>
            <person name="Ohji S."/>
            <person name="Hamada M."/>
            <person name="Tamura T."/>
            <person name="Yamazoe A."/>
            <person name="Yamazaki S."/>
            <person name="Fujita N."/>
        </authorList>
    </citation>
    <scope>NUCLEOTIDE SEQUENCE [LARGE SCALE GENOMIC DNA]</scope>
    <source>
        <strain evidence="2 3">NBRC 108250</strain>
    </source>
</reference>
<proteinExistence type="predicted"/>
<evidence type="ECO:0000313" key="2">
    <source>
        <dbReference type="EMBL" id="GAC81747.1"/>
    </source>
</evidence>
<comment type="caution">
    <text evidence="2">The sequence shown here is derived from an EMBL/GenBank/DDBJ whole genome shotgun (WGS) entry which is preliminary data.</text>
</comment>
<evidence type="ECO:0000313" key="3">
    <source>
        <dbReference type="Proteomes" id="UP000035009"/>
    </source>
</evidence>
<feature type="compositionally biased region" description="Low complexity" evidence="1">
    <location>
        <begin position="47"/>
        <end position="58"/>
    </location>
</feature>
<feature type="region of interest" description="Disordered" evidence="1">
    <location>
        <begin position="73"/>
        <end position="92"/>
    </location>
</feature>